<accession>A0ACB5S7H7</accession>
<proteinExistence type="predicted"/>
<dbReference type="EMBL" id="BSXG01000051">
    <property type="protein sequence ID" value="GME28712.1"/>
    <property type="molecule type" value="Genomic_DNA"/>
</dbReference>
<reference evidence="1" key="1">
    <citation type="submission" date="2024-09" db="EMBL/GenBank/DDBJ databases">
        <title>Draft Genome Sequences of Neofusicoccum parvum.</title>
        <authorList>
            <person name="Ashida A."/>
            <person name="Camagna M."/>
            <person name="Tanaka A."/>
            <person name="Takemoto D."/>
        </authorList>
    </citation>
    <scope>NUCLEOTIDE SEQUENCE</scope>
    <source>
        <strain evidence="1">PPO83</strain>
    </source>
</reference>
<name>A0ACB5S7H7_9PEZI</name>
<comment type="caution">
    <text evidence="1">The sequence shown here is derived from an EMBL/GenBank/DDBJ whole genome shotgun (WGS) entry which is preliminary data.</text>
</comment>
<gene>
    <name evidence="1" type="primary">g929</name>
    <name evidence="1" type="ORF">NpPPO83_00000929</name>
</gene>
<evidence type="ECO:0000313" key="2">
    <source>
        <dbReference type="Proteomes" id="UP001165186"/>
    </source>
</evidence>
<protein>
    <submittedName>
        <fullName evidence="1">Chitin recognition protein</fullName>
    </submittedName>
</protein>
<dbReference type="Proteomes" id="UP001165186">
    <property type="component" value="Unassembled WGS sequence"/>
</dbReference>
<evidence type="ECO:0000313" key="1">
    <source>
        <dbReference type="EMBL" id="GME28712.1"/>
    </source>
</evidence>
<organism evidence="1 2">
    <name type="scientific">Neofusicoccum parvum</name>
    <dbReference type="NCBI Taxonomy" id="310453"/>
    <lineage>
        <taxon>Eukaryota</taxon>
        <taxon>Fungi</taxon>
        <taxon>Dikarya</taxon>
        <taxon>Ascomycota</taxon>
        <taxon>Pezizomycotina</taxon>
        <taxon>Dothideomycetes</taxon>
        <taxon>Dothideomycetes incertae sedis</taxon>
        <taxon>Botryosphaeriales</taxon>
        <taxon>Botryosphaeriaceae</taxon>
        <taxon>Neofusicoccum</taxon>
    </lineage>
</organism>
<sequence length="707" mass="81045">MVIRSLSWAPVVSEKHRYRSLPVHESIIRVLELDPFDPKTERPRCRLRDYSLTDERCPPFTALSYSWNSPVLTEEEIQTGRAAQTPDFFFEIECNAASWMVTESLYEVLEEFSKREELRCRLLWIDALCIDQTNPDEKAHQISLMGEIYARASQVVIWLGRDASYLDDFAWIHGEFAQAMNSMVEKFGFEAVASRSPLDKAFFEDLGLEMPLDTWYRCWRSYFRFYQCRRWFRRAWIVQEAALARDISVRCGSSSIHWISMWAMARFILFSGWAQALAPVNQTNKTAGIDQLDTIWVLQNVFRCGGLQAPDFQRNHQQVHRLRTTKQWCSWYFLWALDVVRGQNASDPRDKVYSVLGIADKSTPPHMATPVLASYRIDMDDLYIQVARKLLKDLPLLSILSILEAPEVEAKTELPSWVPDWSRSGPEHDHLGWADIMGKPVFDCALVDSGSGHICSVSNRQLFLCGAPFDRVIDVSESMDVMVMTYWLQPTLRMCLGLKDLYSPTAQDRVEVLWRTLIADWTGSEHPAPHVVASTFYDWILVMLSLGIYVRRSRDEPVDKYLDELSLLDEIIWTTGSKLLPTKDQVIAKAEFLWNGLDQYSSKNDGEILDLVKNVDGEAMLYGQRVSASCGSRRLYRTAGGYLGLGPKSLRKGDEVWLIQGARAPFVLRTDLELDAHVIVGETYLHGFMHGEMVDKVKGRLRPVCVG</sequence>
<keyword evidence="2" id="KW-1185">Reference proteome</keyword>